<dbReference type="GeneID" id="63850494"/>
<feature type="region of interest" description="Disordered" evidence="1">
    <location>
        <begin position="89"/>
        <end position="123"/>
    </location>
</feature>
<evidence type="ECO:0000256" key="1">
    <source>
        <dbReference type="SAM" id="MobiDB-lite"/>
    </source>
</evidence>
<dbReference type="AlphaFoldDB" id="A0A9P4L788"/>
<dbReference type="EMBL" id="ML976616">
    <property type="protein sequence ID" value="KAF1844791.1"/>
    <property type="molecule type" value="Genomic_DNA"/>
</dbReference>
<organism evidence="2 3">
    <name type="scientific">Cucurbitaria berberidis CBS 394.84</name>
    <dbReference type="NCBI Taxonomy" id="1168544"/>
    <lineage>
        <taxon>Eukaryota</taxon>
        <taxon>Fungi</taxon>
        <taxon>Dikarya</taxon>
        <taxon>Ascomycota</taxon>
        <taxon>Pezizomycotina</taxon>
        <taxon>Dothideomycetes</taxon>
        <taxon>Pleosporomycetidae</taxon>
        <taxon>Pleosporales</taxon>
        <taxon>Pleosporineae</taxon>
        <taxon>Cucurbitariaceae</taxon>
        <taxon>Cucurbitaria</taxon>
    </lineage>
</organism>
<reference evidence="2" key="1">
    <citation type="submission" date="2020-01" db="EMBL/GenBank/DDBJ databases">
        <authorList>
            <consortium name="DOE Joint Genome Institute"/>
            <person name="Haridas S."/>
            <person name="Albert R."/>
            <person name="Binder M."/>
            <person name="Bloem J."/>
            <person name="Labutti K."/>
            <person name="Salamov A."/>
            <person name="Andreopoulos B."/>
            <person name="Baker S.E."/>
            <person name="Barry K."/>
            <person name="Bills G."/>
            <person name="Bluhm B.H."/>
            <person name="Cannon C."/>
            <person name="Castanera R."/>
            <person name="Culley D.E."/>
            <person name="Daum C."/>
            <person name="Ezra D."/>
            <person name="Gonzalez J.B."/>
            <person name="Henrissat B."/>
            <person name="Kuo A."/>
            <person name="Liang C."/>
            <person name="Lipzen A."/>
            <person name="Lutzoni F."/>
            <person name="Magnuson J."/>
            <person name="Mondo S."/>
            <person name="Nolan M."/>
            <person name="Ohm R."/>
            <person name="Pangilinan J."/>
            <person name="Park H.-J."/>
            <person name="Ramirez L."/>
            <person name="Alfaro M."/>
            <person name="Sun H."/>
            <person name="Tritt A."/>
            <person name="Yoshinaga Y."/>
            <person name="Zwiers L.-H."/>
            <person name="Turgeon B.G."/>
            <person name="Goodwin S.B."/>
            <person name="Spatafora J.W."/>
            <person name="Crous P.W."/>
            <person name="Grigoriev I.V."/>
        </authorList>
    </citation>
    <scope>NUCLEOTIDE SEQUENCE</scope>
    <source>
        <strain evidence="2">CBS 394.84</strain>
    </source>
</reference>
<keyword evidence="3" id="KW-1185">Reference proteome</keyword>
<dbReference type="RefSeq" id="XP_040787354.1">
    <property type="nucleotide sequence ID" value="XM_040933243.1"/>
</dbReference>
<dbReference type="Proteomes" id="UP000800039">
    <property type="component" value="Unassembled WGS sequence"/>
</dbReference>
<comment type="caution">
    <text evidence="2">The sequence shown here is derived from an EMBL/GenBank/DDBJ whole genome shotgun (WGS) entry which is preliminary data.</text>
</comment>
<accession>A0A9P4L788</accession>
<proteinExistence type="predicted"/>
<gene>
    <name evidence="2" type="ORF">K460DRAFT_365755</name>
</gene>
<sequence>MYSFTPTPKSSSEQMDSARIQSFESNHLHQEDEHIVLVQNAAFESVTSCTNPHCLFPNSRHSSASGAEECRCVRKEVKEKSRIAQVDLPEPEESIPSSISTPKSCHTERRHAPLPSSTHSITPVSSTDYEIPLTPGPASNVRQLAAKFAGMCTEMTYPGRINVITNISALKVLSQNQR</sequence>
<evidence type="ECO:0000313" key="2">
    <source>
        <dbReference type="EMBL" id="KAF1844791.1"/>
    </source>
</evidence>
<name>A0A9P4L788_9PLEO</name>
<evidence type="ECO:0000313" key="3">
    <source>
        <dbReference type="Proteomes" id="UP000800039"/>
    </source>
</evidence>
<protein>
    <submittedName>
        <fullName evidence="2">Uncharacterized protein</fullName>
    </submittedName>
</protein>